<gene>
    <name evidence="1" type="ORF">SISSUDRAFT_1127355</name>
</gene>
<dbReference type="AlphaFoldDB" id="A0A166F6R2"/>
<evidence type="ECO:0000313" key="2">
    <source>
        <dbReference type="Proteomes" id="UP000076798"/>
    </source>
</evidence>
<sequence>MLLQSTAESVEPGLDQPVIPKIHVQSLPVEIWNIIIKEVCDPMTEAEMLAAVEHFSTRYLRTHGSSHIQERDALSILRVALTCRTFAKVAIPLLFHQLLIYTDTSDSTSLSPTPKISSTLTSPIPPILCSENDSPLYGNFVRFLSVGHDRRMPPIPDFKKILLSCPNVTHLMCFTSSDSFLWWPAISQMTSLVALRMTGLKAPCLDEDSPIVTFPHLESLYLTIVHNNAWGVERWILPKLRSLVLHAGFEVDHRRLERFCQRYGHTVEFLHFDPKCDRLIFASLERLFPRLKHLRISYTSSLYSIDPATVHRGVTVITIPTLSRGDFRPHEPIRPILENLHTLLFPALKQIRCYWTSPLEGSSKVGPWFVEILADWERNGIKFIRINNDELITLDSLTL</sequence>
<organism evidence="1 2">
    <name type="scientific">Sistotremastrum suecicum HHB10207 ss-3</name>
    <dbReference type="NCBI Taxonomy" id="1314776"/>
    <lineage>
        <taxon>Eukaryota</taxon>
        <taxon>Fungi</taxon>
        <taxon>Dikarya</taxon>
        <taxon>Basidiomycota</taxon>
        <taxon>Agaricomycotina</taxon>
        <taxon>Agaricomycetes</taxon>
        <taxon>Sistotremastrales</taxon>
        <taxon>Sistotremastraceae</taxon>
        <taxon>Sistotremastrum</taxon>
    </lineage>
</organism>
<dbReference type="Gene3D" id="3.80.10.10">
    <property type="entry name" value="Ribonuclease Inhibitor"/>
    <property type="match status" value="1"/>
</dbReference>
<evidence type="ECO:0008006" key="3">
    <source>
        <dbReference type="Google" id="ProtNLM"/>
    </source>
</evidence>
<dbReference type="EMBL" id="KV428034">
    <property type="protein sequence ID" value="KZT40338.1"/>
    <property type="molecule type" value="Genomic_DNA"/>
</dbReference>
<keyword evidence="2" id="KW-1185">Reference proteome</keyword>
<accession>A0A166F6R2</accession>
<dbReference type="SUPFAM" id="SSF52058">
    <property type="entry name" value="L domain-like"/>
    <property type="match status" value="1"/>
</dbReference>
<proteinExistence type="predicted"/>
<dbReference type="Proteomes" id="UP000076798">
    <property type="component" value="Unassembled WGS sequence"/>
</dbReference>
<protein>
    <recommendedName>
        <fullName evidence="3">F-box domain-containing protein</fullName>
    </recommendedName>
</protein>
<dbReference type="OrthoDB" id="3232644at2759"/>
<name>A0A166F6R2_9AGAM</name>
<evidence type="ECO:0000313" key="1">
    <source>
        <dbReference type="EMBL" id="KZT40338.1"/>
    </source>
</evidence>
<dbReference type="InterPro" id="IPR032675">
    <property type="entry name" value="LRR_dom_sf"/>
</dbReference>
<reference evidence="1 2" key="1">
    <citation type="journal article" date="2016" name="Mol. Biol. Evol.">
        <title>Comparative Genomics of Early-Diverging Mushroom-Forming Fungi Provides Insights into the Origins of Lignocellulose Decay Capabilities.</title>
        <authorList>
            <person name="Nagy L.G."/>
            <person name="Riley R."/>
            <person name="Tritt A."/>
            <person name="Adam C."/>
            <person name="Daum C."/>
            <person name="Floudas D."/>
            <person name="Sun H."/>
            <person name="Yadav J.S."/>
            <person name="Pangilinan J."/>
            <person name="Larsson K.H."/>
            <person name="Matsuura K."/>
            <person name="Barry K."/>
            <person name="Labutti K."/>
            <person name="Kuo R."/>
            <person name="Ohm R.A."/>
            <person name="Bhattacharya S.S."/>
            <person name="Shirouzu T."/>
            <person name="Yoshinaga Y."/>
            <person name="Martin F.M."/>
            <person name="Grigoriev I.V."/>
            <person name="Hibbett D.S."/>
        </authorList>
    </citation>
    <scope>NUCLEOTIDE SEQUENCE [LARGE SCALE GENOMIC DNA]</scope>
    <source>
        <strain evidence="1 2">HHB10207 ss-3</strain>
    </source>
</reference>